<evidence type="ECO:0000313" key="3">
    <source>
        <dbReference type="Proteomes" id="UP000265520"/>
    </source>
</evidence>
<dbReference type="AlphaFoldDB" id="A0A392T6L0"/>
<proteinExistence type="predicted"/>
<protein>
    <submittedName>
        <fullName evidence="2">Uncharacterized protein</fullName>
    </submittedName>
</protein>
<dbReference type="Proteomes" id="UP000265520">
    <property type="component" value="Unassembled WGS sequence"/>
</dbReference>
<name>A0A392T6L0_9FABA</name>
<keyword evidence="3" id="KW-1185">Reference proteome</keyword>
<evidence type="ECO:0000256" key="1">
    <source>
        <dbReference type="SAM" id="MobiDB-lite"/>
    </source>
</evidence>
<feature type="compositionally biased region" description="Polar residues" evidence="1">
    <location>
        <begin position="1"/>
        <end position="13"/>
    </location>
</feature>
<reference evidence="2 3" key="1">
    <citation type="journal article" date="2018" name="Front. Plant Sci.">
        <title>Red Clover (Trifolium pratense) and Zigzag Clover (T. medium) - A Picture of Genomic Similarities and Differences.</title>
        <authorList>
            <person name="Dluhosova J."/>
            <person name="Istvanek J."/>
            <person name="Nedelnik J."/>
            <person name="Repkova J."/>
        </authorList>
    </citation>
    <scope>NUCLEOTIDE SEQUENCE [LARGE SCALE GENOMIC DNA]</scope>
    <source>
        <strain evidence="3">cv. 10/8</strain>
        <tissue evidence="2">Leaf</tissue>
    </source>
</reference>
<feature type="non-terminal residue" evidence="2">
    <location>
        <position position="25"/>
    </location>
</feature>
<dbReference type="EMBL" id="LXQA010506134">
    <property type="protein sequence ID" value="MCI56047.1"/>
    <property type="molecule type" value="Genomic_DNA"/>
</dbReference>
<accession>A0A392T6L0</accession>
<organism evidence="2 3">
    <name type="scientific">Trifolium medium</name>
    <dbReference type="NCBI Taxonomy" id="97028"/>
    <lineage>
        <taxon>Eukaryota</taxon>
        <taxon>Viridiplantae</taxon>
        <taxon>Streptophyta</taxon>
        <taxon>Embryophyta</taxon>
        <taxon>Tracheophyta</taxon>
        <taxon>Spermatophyta</taxon>
        <taxon>Magnoliopsida</taxon>
        <taxon>eudicotyledons</taxon>
        <taxon>Gunneridae</taxon>
        <taxon>Pentapetalae</taxon>
        <taxon>rosids</taxon>
        <taxon>fabids</taxon>
        <taxon>Fabales</taxon>
        <taxon>Fabaceae</taxon>
        <taxon>Papilionoideae</taxon>
        <taxon>50 kb inversion clade</taxon>
        <taxon>NPAAA clade</taxon>
        <taxon>Hologalegina</taxon>
        <taxon>IRL clade</taxon>
        <taxon>Trifolieae</taxon>
        <taxon>Trifolium</taxon>
    </lineage>
</organism>
<evidence type="ECO:0000313" key="2">
    <source>
        <dbReference type="EMBL" id="MCI56047.1"/>
    </source>
</evidence>
<sequence>MAIEPSLSSNRSTGGRFVPAGAPML</sequence>
<feature type="region of interest" description="Disordered" evidence="1">
    <location>
        <begin position="1"/>
        <end position="25"/>
    </location>
</feature>
<comment type="caution">
    <text evidence="2">The sequence shown here is derived from an EMBL/GenBank/DDBJ whole genome shotgun (WGS) entry which is preliminary data.</text>
</comment>